<dbReference type="GO" id="GO:0043565">
    <property type="term" value="F:sequence-specific DNA binding"/>
    <property type="evidence" value="ECO:0007669"/>
    <property type="project" value="InterPro"/>
</dbReference>
<dbReference type="InterPro" id="IPR018062">
    <property type="entry name" value="HTH_AraC-typ_CS"/>
</dbReference>
<dbReference type="GO" id="GO:0003700">
    <property type="term" value="F:DNA-binding transcription factor activity"/>
    <property type="evidence" value="ECO:0007669"/>
    <property type="project" value="InterPro"/>
</dbReference>
<feature type="domain" description="HTH araC/xylS-type" evidence="4">
    <location>
        <begin position="175"/>
        <end position="274"/>
    </location>
</feature>
<dbReference type="EMBL" id="LZYZ01000003">
    <property type="protein sequence ID" value="OOM13901.1"/>
    <property type="molecule type" value="Genomic_DNA"/>
</dbReference>
<evidence type="ECO:0000259" key="4">
    <source>
        <dbReference type="PROSITE" id="PS01124"/>
    </source>
</evidence>
<dbReference type="InterPro" id="IPR014710">
    <property type="entry name" value="RmlC-like_jellyroll"/>
</dbReference>
<dbReference type="SMART" id="SM00342">
    <property type="entry name" value="HTH_ARAC"/>
    <property type="match status" value="1"/>
</dbReference>
<dbReference type="Proteomes" id="UP000191154">
    <property type="component" value="Unassembled WGS sequence"/>
</dbReference>
<keyword evidence="1" id="KW-0805">Transcription regulation</keyword>
<evidence type="ECO:0000313" key="6">
    <source>
        <dbReference type="Proteomes" id="UP000191154"/>
    </source>
</evidence>
<dbReference type="Gene3D" id="1.10.10.60">
    <property type="entry name" value="Homeodomain-like"/>
    <property type="match status" value="2"/>
</dbReference>
<dbReference type="SUPFAM" id="SSF46689">
    <property type="entry name" value="Homeodomain-like"/>
    <property type="match status" value="2"/>
</dbReference>
<organism evidence="5 6">
    <name type="scientific">Clostridium saccharobutylicum</name>
    <dbReference type="NCBI Taxonomy" id="169679"/>
    <lineage>
        <taxon>Bacteria</taxon>
        <taxon>Bacillati</taxon>
        <taxon>Bacillota</taxon>
        <taxon>Clostridia</taxon>
        <taxon>Eubacteriales</taxon>
        <taxon>Clostridiaceae</taxon>
        <taxon>Clostridium</taxon>
    </lineage>
</organism>
<evidence type="ECO:0000256" key="3">
    <source>
        <dbReference type="ARBA" id="ARBA00023163"/>
    </source>
</evidence>
<comment type="caution">
    <text evidence="5">The sequence shown here is derived from an EMBL/GenBank/DDBJ whole genome shotgun (WGS) entry which is preliminary data.</text>
</comment>
<dbReference type="InterPro" id="IPR009057">
    <property type="entry name" value="Homeodomain-like_sf"/>
</dbReference>
<evidence type="ECO:0000256" key="1">
    <source>
        <dbReference type="ARBA" id="ARBA00023015"/>
    </source>
</evidence>
<gene>
    <name evidence="5" type="primary">araC_1</name>
    <name evidence="5" type="ORF">CLOSAC_19870</name>
</gene>
<evidence type="ECO:0000256" key="2">
    <source>
        <dbReference type="ARBA" id="ARBA00023125"/>
    </source>
</evidence>
<keyword evidence="2" id="KW-0238">DNA-binding</keyword>
<dbReference type="Pfam" id="PF02311">
    <property type="entry name" value="AraC_binding"/>
    <property type="match status" value="1"/>
</dbReference>
<keyword evidence="3" id="KW-0804">Transcription</keyword>
<dbReference type="Gene3D" id="2.60.120.10">
    <property type="entry name" value="Jelly Rolls"/>
    <property type="match status" value="1"/>
</dbReference>
<dbReference type="InterPro" id="IPR037923">
    <property type="entry name" value="HTH-like"/>
</dbReference>
<accession>A0A1S8NCA1</accession>
<reference evidence="5 6" key="1">
    <citation type="submission" date="2016-05" db="EMBL/GenBank/DDBJ databases">
        <title>Microbial solvent formation.</title>
        <authorList>
            <person name="Poehlein A."/>
            <person name="Montoya Solano J.D."/>
            <person name="Flitsch S."/>
            <person name="Krabben P."/>
            <person name="Duerre P."/>
            <person name="Daniel R."/>
        </authorList>
    </citation>
    <scope>NUCLEOTIDE SEQUENCE [LARGE SCALE GENOMIC DNA]</scope>
    <source>
        <strain evidence="5 6">L1-8</strain>
    </source>
</reference>
<protein>
    <submittedName>
        <fullName evidence="5">Arabinose operon regulatory protein</fullName>
    </submittedName>
</protein>
<evidence type="ECO:0000313" key="5">
    <source>
        <dbReference type="EMBL" id="OOM13901.1"/>
    </source>
</evidence>
<dbReference type="PROSITE" id="PS00041">
    <property type="entry name" value="HTH_ARAC_FAMILY_1"/>
    <property type="match status" value="1"/>
</dbReference>
<name>A0A1S8NCA1_CLOSA</name>
<dbReference type="PROSITE" id="PS01124">
    <property type="entry name" value="HTH_ARAC_FAMILY_2"/>
    <property type="match status" value="1"/>
</dbReference>
<dbReference type="InterPro" id="IPR018060">
    <property type="entry name" value="HTH_AraC"/>
</dbReference>
<dbReference type="PANTHER" id="PTHR43280">
    <property type="entry name" value="ARAC-FAMILY TRANSCRIPTIONAL REGULATOR"/>
    <property type="match status" value="1"/>
</dbReference>
<dbReference type="SUPFAM" id="SSF51215">
    <property type="entry name" value="Regulatory protein AraC"/>
    <property type="match status" value="1"/>
</dbReference>
<dbReference type="CDD" id="cd06986">
    <property type="entry name" value="cupin_MmsR-like_N"/>
    <property type="match status" value="1"/>
</dbReference>
<dbReference type="PANTHER" id="PTHR43280:SF2">
    <property type="entry name" value="HTH-TYPE TRANSCRIPTIONAL REGULATOR EXSA"/>
    <property type="match status" value="1"/>
</dbReference>
<dbReference type="RefSeq" id="WP_176127516.1">
    <property type="nucleotide sequence ID" value="NZ_LZYZ01000003.1"/>
</dbReference>
<dbReference type="Pfam" id="PF12833">
    <property type="entry name" value="HTH_18"/>
    <property type="match status" value="1"/>
</dbReference>
<dbReference type="InterPro" id="IPR003313">
    <property type="entry name" value="AraC-bd"/>
</dbReference>
<proteinExistence type="predicted"/>
<dbReference type="AlphaFoldDB" id="A0A1S8NCA1"/>
<sequence>MQNFKYSNLSYQLTRDLSCYTCGIEQCSPGHAYGPTVRRGYMFYFILNGKGTYWFNNDIYHLHSKEGFLIIPNTLIRFSASENEPWQYLWIGLTGNQVANYIQNISINRANPIFSFNIGDEIYKLAEEIIIDYQGCPINNLKVTTNLYNLLDNFSKSYPCLNKNNLRINNQDILESAIFIINNNYYDTQLSINNIAAQLHINRSHLYKLFKAGLNESPQQYLIRYRIDRAKDLIENEDFPFNVIATSVGYKDPLSFSREFKHTLGISPSEYRRVYKKNSEFAISLS</sequence>